<feature type="non-terminal residue" evidence="1">
    <location>
        <position position="1"/>
    </location>
</feature>
<evidence type="ECO:0000313" key="1">
    <source>
        <dbReference type="EMBL" id="CAE7735773.1"/>
    </source>
</evidence>
<dbReference type="Proteomes" id="UP000649617">
    <property type="component" value="Unassembled WGS sequence"/>
</dbReference>
<evidence type="ECO:0000313" key="2">
    <source>
        <dbReference type="Proteomes" id="UP000649617"/>
    </source>
</evidence>
<gene>
    <name evidence="1" type="ORF">SPIL2461_LOCUS21147</name>
</gene>
<name>A0A812XP94_SYMPI</name>
<keyword evidence="2" id="KW-1185">Reference proteome</keyword>
<proteinExistence type="predicted"/>
<sequence length="146" mass="16124">HFSFSHLEDLGAPEVFSAFAAVNMDVVFGHMAVDHDLAGGPLHYATPPNVGFLSSSRGIQRRAASSRGLDDGFLLAVMRYRPPSGHVPARKDLDFSDLLSRCGQHQPKRSWTHDGRRVWTWWVSAGLQGASHLMVAPIFLQIVVHI</sequence>
<accession>A0A812XP94</accession>
<organism evidence="1 2">
    <name type="scientific">Symbiodinium pilosum</name>
    <name type="common">Dinoflagellate</name>
    <dbReference type="NCBI Taxonomy" id="2952"/>
    <lineage>
        <taxon>Eukaryota</taxon>
        <taxon>Sar</taxon>
        <taxon>Alveolata</taxon>
        <taxon>Dinophyceae</taxon>
        <taxon>Suessiales</taxon>
        <taxon>Symbiodiniaceae</taxon>
        <taxon>Symbiodinium</taxon>
    </lineage>
</organism>
<dbReference type="AlphaFoldDB" id="A0A812XP94"/>
<dbReference type="EMBL" id="CAJNIZ010045986">
    <property type="protein sequence ID" value="CAE7735773.1"/>
    <property type="molecule type" value="Genomic_DNA"/>
</dbReference>
<feature type="non-terminal residue" evidence="1">
    <location>
        <position position="146"/>
    </location>
</feature>
<reference evidence="1" key="1">
    <citation type="submission" date="2021-02" db="EMBL/GenBank/DDBJ databases">
        <authorList>
            <person name="Dougan E. K."/>
            <person name="Rhodes N."/>
            <person name="Thang M."/>
            <person name="Chan C."/>
        </authorList>
    </citation>
    <scope>NUCLEOTIDE SEQUENCE</scope>
</reference>
<comment type="caution">
    <text evidence="1">The sequence shown here is derived from an EMBL/GenBank/DDBJ whole genome shotgun (WGS) entry which is preliminary data.</text>
</comment>
<protein>
    <submittedName>
        <fullName evidence="1">Uncharacterized protein</fullName>
    </submittedName>
</protein>